<keyword evidence="2" id="KW-1185">Reference proteome</keyword>
<evidence type="ECO:0000313" key="2">
    <source>
        <dbReference type="Proteomes" id="UP000008037"/>
    </source>
</evidence>
<gene>
    <name evidence="1" type="ordered locus">Ngar_c11780</name>
</gene>
<dbReference type="AlphaFoldDB" id="K0IH01"/>
<organism evidence="1 2">
    <name type="scientific">Nitrososphaera gargensis (strain Ga9.2)</name>
    <dbReference type="NCBI Taxonomy" id="1237085"/>
    <lineage>
        <taxon>Archaea</taxon>
        <taxon>Nitrososphaerota</taxon>
        <taxon>Nitrososphaeria</taxon>
        <taxon>Nitrososphaerales</taxon>
        <taxon>Nitrososphaeraceae</taxon>
        <taxon>Nitrososphaera</taxon>
    </lineage>
</organism>
<protein>
    <submittedName>
        <fullName evidence="1">Uncharacterized protein</fullName>
    </submittedName>
</protein>
<dbReference type="EMBL" id="CP002408">
    <property type="protein sequence ID" value="AFU58118.1"/>
    <property type="molecule type" value="Genomic_DNA"/>
</dbReference>
<dbReference type="InParanoid" id="K0IH01"/>
<name>K0IH01_NITGG</name>
<evidence type="ECO:0000313" key="1">
    <source>
        <dbReference type="EMBL" id="AFU58118.1"/>
    </source>
</evidence>
<dbReference type="Proteomes" id="UP000008037">
    <property type="component" value="Chromosome"/>
</dbReference>
<dbReference type="BioCyc" id="CNIT1237085:G1324-1176-MONOMER"/>
<dbReference type="KEGG" id="nga:Ngar_c11780"/>
<reference evidence="1 2" key="1">
    <citation type="journal article" date="2012" name="Environ. Microbiol.">
        <title>The genome of the ammonia-oxidizing Candidatus Nitrososphaera gargensis: insights into metabolic versatility and environmental adaptations.</title>
        <authorList>
            <person name="Spang A."/>
            <person name="Poehlein A."/>
            <person name="Offre P."/>
            <person name="Zumbragel S."/>
            <person name="Haider S."/>
            <person name="Rychlik N."/>
            <person name="Nowka B."/>
            <person name="Schmeisser C."/>
            <person name="Lebedeva E.V."/>
            <person name="Rattei T."/>
            <person name="Bohm C."/>
            <person name="Schmid M."/>
            <person name="Galushko A."/>
            <person name="Hatzenpichler R."/>
            <person name="Weinmaier T."/>
            <person name="Daniel R."/>
            <person name="Schleper C."/>
            <person name="Spieck E."/>
            <person name="Streit W."/>
            <person name="Wagner M."/>
        </authorList>
    </citation>
    <scope>NUCLEOTIDE SEQUENCE [LARGE SCALE GENOMIC DNA]</scope>
    <source>
        <strain evidence="2">Ga9.2</strain>
    </source>
</reference>
<dbReference type="STRING" id="1237085.Ngar_c11780"/>
<sequence>MRSRTLGTSGHHVYEPLTDYYVLRRSTLRERILQKYPSFLEKVLYSSLLKMKDVSRKKIIDYIIIKACPIQR</sequence>
<accession>K0IH01</accession>
<dbReference type="HOGENOM" id="CLU_2712962_0_0_2"/>
<proteinExistence type="predicted"/>